<name>A0A1H4C201_9BACI</name>
<protein>
    <recommendedName>
        <fullName evidence="4">Lipoprotein</fullName>
    </recommendedName>
</protein>
<dbReference type="Proteomes" id="UP000198584">
    <property type="component" value="Unassembled WGS sequence"/>
</dbReference>
<reference evidence="2 3" key="1">
    <citation type="submission" date="2016-10" db="EMBL/GenBank/DDBJ databases">
        <authorList>
            <person name="de Groot N.N."/>
        </authorList>
    </citation>
    <scope>NUCLEOTIDE SEQUENCE [LARGE SCALE GENOMIC DNA]</scope>
    <source>
        <strain evidence="2 3">CCM7597</strain>
    </source>
</reference>
<sequence length="210" mass="23624">MKKILFVLIAIISVLAACGVQSQVVETQKDVKINSENPISDQEKGIDGKPQVVSTSFKAREIESLEKMVGESTLVVEVKATDQVEWISYEGAEFAISTLNIKEFILNEEDIDNKEIKVLGVVPDVVERNEKYLLFMERYEGPVTNDKDTYVTIGGYQGKLKINRDNKVEYPGKPQFTDIPSFHDELVNKSPNAVKIKVKEAIKKSKESKK</sequence>
<dbReference type="AlphaFoldDB" id="A0A1H4C201"/>
<evidence type="ECO:0000313" key="2">
    <source>
        <dbReference type="EMBL" id="SEA54475.1"/>
    </source>
</evidence>
<organism evidence="2 3">
    <name type="scientific">Thalassobacillus cyri</name>
    <dbReference type="NCBI Taxonomy" id="571932"/>
    <lineage>
        <taxon>Bacteria</taxon>
        <taxon>Bacillati</taxon>
        <taxon>Bacillota</taxon>
        <taxon>Bacilli</taxon>
        <taxon>Bacillales</taxon>
        <taxon>Bacillaceae</taxon>
        <taxon>Thalassobacillus</taxon>
    </lineage>
</organism>
<dbReference type="RefSeq" id="WP_093044437.1">
    <property type="nucleotide sequence ID" value="NZ_FNQR01000005.1"/>
</dbReference>
<gene>
    <name evidence="2" type="ORF">SAMN05421743_105236</name>
</gene>
<dbReference type="EMBL" id="FNQR01000005">
    <property type="protein sequence ID" value="SEA54475.1"/>
    <property type="molecule type" value="Genomic_DNA"/>
</dbReference>
<feature type="signal peptide" evidence="1">
    <location>
        <begin position="1"/>
        <end position="22"/>
    </location>
</feature>
<accession>A0A1H4C201</accession>
<keyword evidence="1" id="KW-0732">Signal</keyword>
<proteinExistence type="predicted"/>
<feature type="chain" id="PRO_5011621954" description="Lipoprotein" evidence="1">
    <location>
        <begin position="23"/>
        <end position="210"/>
    </location>
</feature>
<dbReference type="OrthoDB" id="2989577at2"/>
<evidence type="ECO:0000313" key="3">
    <source>
        <dbReference type="Proteomes" id="UP000198584"/>
    </source>
</evidence>
<evidence type="ECO:0000256" key="1">
    <source>
        <dbReference type="SAM" id="SignalP"/>
    </source>
</evidence>
<keyword evidence="3" id="KW-1185">Reference proteome</keyword>
<dbReference type="PROSITE" id="PS51257">
    <property type="entry name" value="PROKAR_LIPOPROTEIN"/>
    <property type="match status" value="1"/>
</dbReference>
<evidence type="ECO:0008006" key="4">
    <source>
        <dbReference type="Google" id="ProtNLM"/>
    </source>
</evidence>
<dbReference type="STRING" id="571932.SAMN05421743_105236"/>